<dbReference type="InterPro" id="IPR050592">
    <property type="entry name" value="GDSL_lipolytic_enzyme"/>
</dbReference>
<evidence type="ECO:0000313" key="3">
    <source>
        <dbReference type="EMBL" id="CAH9054951.1"/>
    </source>
</evidence>
<accession>A0A9P0YH54</accession>
<sequence length="364" mass="40077">MLRKTSSIISLRRLCYAFGALLLFLTPGGEATVKLPDGVVIPAVIGFGDSIIDQGMNNYIPTIAKCNFPPYGDDLPGGNSTGRFSNGKTPIDLIAEELGVKELVPPYLDPNLQIEDLKTGVSFASGASGYDPQTAQPASVISLMKQLDYFKEYLEKLKSTFGENETNFIIENSLFLVADGSNDISTTYFTLGLRRLQYNIDAYTDFMVQSASDFIQELYKLGGRRIGVFSQVPIGCVPAQRTIAGGNGWDCAEKYNEAAKLANSKFLVEIDTLSKTLPDVKLVFIDIYQPLFDLIQNPGQYGFEESERGCCGTGKIEASILCNKFSPTCKEHDKFVFWDSFHPTEAGYKVLVDQVLPKSVSRFT</sequence>
<dbReference type="FunFam" id="3.40.50.1110:FF:000003">
    <property type="entry name" value="GDSL esterase/lipase APG"/>
    <property type="match status" value="1"/>
</dbReference>
<evidence type="ECO:0000256" key="2">
    <source>
        <dbReference type="SAM" id="SignalP"/>
    </source>
</evidence>
<dbReference type="GO" id="GO:0016788">
    <property type="term" value="F:hydrolase activity, acting on ester bonds"/>
    <property type="evidence" value="ECO:0007669"/>
    <property type="project" value="InterPro"/>
</dbReference>
<dbReference type="InterPro" id="IPR036514">
    <property type="entry name" value="SGNH_hydro_sf"/>
</dbReference>
<dbReference type="PANTHER" id="PTHR45642">
    <property type="entry name" value="GDSL ESTERASE/LIPASE EXL3"/>
    <property type="match status" value="1"/>
</dbReference>
<dbReference type="EMBL" id="CAMAPE010000002">
    <property type="protein sequence ID" value="CAH9054951.1"/>
    <property type="molecule type" value="Genomic_DNA"/>
</dbReference>
<feature type="chain" id="PRO_5040141323" evidence="2">
    <location>
        <begin position="32"/>
        <end position="364"/>
    </location>
</feature>
<evidence type="ECO:0000313" key="4">
    <source>
        <dbReference type="Proteomes" id="UP001152484"/>
    </source>
</evidence>
<dbReference type="GO" id="GO:0005576">
    <property type="term" value="C:extracellular region"/>
    <property type="evidence" value="ECO:0007669"/>
    <property type="project" value="TreeGrafter"/>
</dbReference>
<dbReference type="AlphaFoldDB" id="A0A9P0YH54"/>
<comment type="similarity">
    <text evidence="1">Belongs to the 'GDSL' lipolytic enzyme family.</text>
</comment>
<name>A0A9P0YH54_CUSEU</name>
<dbReference type="InterPro" id="IPR001087">
    <property type="entry name" value="GDSL"/>
</dbReference>
<dbReference type="SUPFAM" id="SSF52266">
    <property type="entry name" value="SGNH hydrolase"/>
    <property type="match status" value="1"/>
</dbReference>
<protein>
    <submittedName>
        <fullName evidence="3">Uncharacterized protein</fullName>
    </submittedName>
</protein>
<dbReference type="Pfam" id="PF00657">
    <property type="entry name" value="Lipase_GDSL"/>
    <property type="match status" value="1"/>
</dbReference>
<dbReference type="Proteomes" id="UP001152484">
    <property type="component" value="Unassembled WGS sequence"/>
</dbReference>
<keyword evidence="4" id="KW-1185">Reference proteome</keyword>
<dbReference type="Gene3D" id="3.40.50.1110">
    <property type="entry name" value="SGNH hydrolase"/>
    <property type="match status" value="1"/>
</dbReference>
<comment type="caution">
    <text evidence="3">The sequence shown here is derived from an EMBL/GenBank/DDBJ whole genome shotgun (WGS) entry which is preliminary data.</text>
</comment>
<evidence type="ECO:0000256" key="1">
    <source>
        <dbReference type="ARBA" id="ARBA00008668"/>
    </source>
</evidence>
<keyword evidence="2" id="KW-0732">Signal</keyword>
<gene>
    <name evidence="3" type="ORF">CEURO_LOCUS737</name>
</gene>
<dbReference type="PANTHER" id="PTHR45642:SF95">
    <property type="entry name" value="GDSL-LIKE LIPASE_ACYLHYDROLASE FAMILY PROTEIN, EXPRESSED"/>
    <property type="match status" value="1"/>
</dbReference>
<dbReference type="InterPro" id="IPR035669">
    <property type="entry name" value="SGNH_plant_lipase-like"/>
</dbReference>
<feature type="signal peptide" evidence="2">
    <location>
        <begin position="1"/>
        <end position="31"/>
    </location>
</feature>
<dbReference type="CDD" id="cd01837">
    <property type="entry name" value="SGNH_plant_lipase_like"/>
    <property type="match status" value="1"/>
</dbReference>
<dbReference type="OrthoDB" id="1600564at2759"/>
<organism evidence="3 4">
    <name type="scientific">Cuscuta europaea</name>
    <name type="common">European dodder</name>
    <dbReference type="NCBI Taxonomy" id="41803"/>
    <lineage>
        <taxon>Eukaryota</taxon>
        <taxon>Viridiplantae</taxon>
        <taxon>Streptophyta</taxon>
        <taxon>Embryophyta</taxon>
        <taxon>Tracheophyta</taxon>
        <taxon>Spermatophyta</taxon>
        <taxon>Magnoliopsida</taxon>
        <taxon>eudicotyledons</taxon>
        <taxon>Gunneridae</taxon>
        <taxon>Pentapetalae</taxon>
        <taxon>asterids</taxon>
        <taxon>lamiids</taxon>
        <taxon>Solanales</taxon>
        <taxon>Convolvulaceae</taxon>
        <taxon>Cuscuteae</taxon>
        <taxon>Cuscuta</taxon>
        <taxon>Cuscuta subgen. Cuscuta</taxon>
    </lineage>
</organism>
<proteinExistence type="inferred from homology"/>
<reference evidence="3" key="1">
    <citation type="submission" date="2022-07" db="EMBL/GenBank/DDBJ databases">
        <authorList>
            <person name="Macas J."/>
            <person name="Novak P."/>
            <person name="Neumann P."/>
        </authorList>
    </citation>
    <scope>NUCLEOTIDE SEQUENCE</scope>
</reference>